<evidence type="ECO:0000256" key="6">
    <source>
        <dbReference type="SAM" id="MobiDB-lite"/>
    </source>
</evidence>
<evidence type="ECO:0000256" key="3">
    <source>
        <dbReference type="ARBA" id="ARBA00022824"/>
    </source>
</evidence>
<feature type="domain" description="Reticulon" evidence="8">
    <location>
        <begin position="66"/>
        <end position="206"/>
    </location>
</feature>
<dbReference type="EMBL" id="JAGMUV010000008">
    <property type="protein sequence ID" value="KAH7146146.1"/>
    <property type="molecule type" value="Genomic_DNA"/>
</dbReference>
<keyword evidence="3" id="KW-0256">Endoplasmic reticulum</keyword>
<feature type="region of interest" description="Disordered" evidence="6">
    <location>
        <begin position="302"/>
        <end position="321"/>
    </location>
</feature>
<evidence type="ECO:0000256" key="4">
    <source>
        <dbReference type="ARBA" id="ARBA00022989"/>
    </source>
</evidence>
<name>A0A9P9J3W9_9HYPO</name>
<keyword evidence="4 7" id="KW-1133">Transmembrane helix</keyword>
<reference evidence="9" key="1">
    <citation type="journal article" date="2021" name="Nat. Commun.">
        <title>Genetic determinants of endophytism in the Arabidopsis root mycobiome.</title>
        <authorList>
            <person name="Mesny F."/>
            <person name="Miyauchi S."/>
            <person name="Thiergart T."/>
            <person name="Pickel B."/>
            <person name="Atanasova L."/>
            <person name="Karlsson M."/>
            <person name="Huettel B."/>
            <person name="Barry K.W."/>
            <person name="Haridas S."/>
            <person name="Chen C."/>
            <person name="Bauer D."/>
            <person name="Andreopoulos W."/>
            <person name="Pangilinan J."/>
            <person name="LaButti K."/>
            <person name="Riley R."/>
            <person name="Lipzen A."/>
            <person name="Clum A."/>
            <person name="Drula E."/>
            <person name="Henrissat B."/>
            <person name="Kohler A."/>
            <person name="Grigoriev I.V."/>
            <person name="Martin F.M."/>
            <person name="Hacquard S."/>
        </authorList>
    </citation>
    <scope>NUCLEOTIDE SEQUENCE</scope>
    <source>
        <strain evidence="9">MPI-CAGE-AT-0147</strain>
    </source>
</reference>
<sequence length="321" mass="34973">MSGSAYIVMPVQADGAQHSEQDREKIASAIQQSLPKNTNSEDHEEQVVNGPLKEIIAHQDSLYKYISWEDPVRTLGSYIGALSILFGLHYLPLTRLALKAVTTILGVISVTEFASRIFGPNTFLARLRPKQYQKVPESTLNATLKDIHDFVQYSVVQVQRIVYGEDLDKTFAAFLSFTALYWLIKVLAPFGLAVLGLTSLYIAPLITSPRGREVAHDTRVRANELATAAADKGNTIARDGKAKAMELSSKAREAVDDTGRRTRGLAENGKQTATDLFTKARYPTSGAAEGTAGDVERLPEMGTNTINDGSDTVKLSLGDAE</sequence>
<evidence type="ECO:0000256" key="5">
    <source>
        <dbReference type="ARBA" id="ARBA00023136"/>
    </source>
</evidence>
<evidence type="ECO:0000256" key="2">
    <source>
        <dbReference type="ARBA" id="ARBA00022692"/>
    </source>
</evidence>
<comment type="subcellular location">
    <subcellularLocation>
        <location evidence="1">Endoplasmic reticulum membrane</location>
        <topology evidence="1">Multi-pass membrane protein</topology>
    </subcellularLocation>
</comment>
<dbReference type="Proteomes" id="UP000738349">
    <property type="component" value="Unassembled WGS sequence"/>
</dbReference>
<feature type="transmembrane region" description="Helical" evidence="7">
    <location>
        <begin position="179"/>
        <end position="203"/>
    </location>
</feature>
<dbReference type="OrthoDB" id="567788at2759"/>
<evidence type="ECO:0000313" key="9">
    <source>
        <dbReference type="EMBL" id="KAH7146146.1"/>
    </source>
</evidence>
<organism evidence="9 10">
    <name type="scientific">Dactylonectria macrodidyma</name>
    <dbReference type="NCBI Taxonomy" id="307937"/>
    <lineage>
        <taxon>Eukaryota</taxon>
        <taxon>Fungi</taxon>
        <taxon>Dikarya</taxon>
        <taxon>Ascomycota</taxon>
        <taxon>Pezizomycotina</taxon>
        <taxon>Sordariomycetes</taxon>
        <taxon>Hypocreomycetidae</taxon>
        <taxon>Hypocreales</taxon>
        <taxon>Nectriaceae</taxon>
        <taxon>Dactylonectria</taxon>
    </lineage>
</organism>
<dbReference type="Pfam" id="PF02453">
    <property type="entry name" value="Reticulon"/>
    <property type="match status" value="1"/>
</dbReference>
<evidence type="ECO:0000259" key="8">
    <source>
        <dbReference type="Pfam" id="PF02453"/>
    </source>
</evidence>
<evidence type="ECO:0000313" key="10">
    <source>
        <dbReference type="Proteomes" id="UP000738349"/>
    </source>
</evidence>
<dbReference type="InterPro" id="IPR003388">
    <property type="entry name" value="Reticulon"/>
</dbReference>
<evidence type="ECO:0000256" key="1">
    <source>
        <dbReference type="ARBA" id="ARBA00004477"/>
    </source>
</evidence>
<protein>
    <submittedName>
        <fullName evidence="9">Reticulon-domain-containing protein</fullName>
    </submittedName>
</protein>
<comment type="caution">
    <text evidence="9">The sequence shown here is derived from an EMBL/GenBank/DDBJ whole genome shotgun (WGS) entry which is preliminary data.</text>
</comment>
<proteinExistence type="predicted"/>
<keyword evidence="2 7" id="KW-0812">Transmembrane</keyword>
<accession>A0A9P9J3W9</accession>
<keyword evidence="5 7" id="KW-0472">Membrane</keyword>
<dbReference type="GO" id="GO:0005789">
    <property type="term" value="C:endoplasmic reticulum membrane"/>
    <property type="evidence" value="ECO:0007669"/>
    <property type="project" value="UniProtKB-SubCell"/>
</dbReference>
<keyword evidence="10" id="KW-1185">Reference proteome</keyword>
<gene>
    <name evidence="9" type="ORF">EDB81DRAFT_947191</name>
</gene>
<dbReference type="AlphaFoldDB" id="A0A9P9J3W9"/>
<evidence type="ECO:0000256" key="7">
    <source>
        <dbReference type="SAM" id="Phobius"/>
    </source>
</evidence>